<dbReference type="InterPro" id="IPR003967">
    <property type="entry name" value="K_chnl_volt-dep_ERG"/>
</dbReference>
<keyword evidence="12" id="KW-0407">Ion channel</keyword>
<accession>A0A6S7FGD6</accession>
<feature type="transmembrane region" description="Helical" evidence="14">
    <location>
        <begin position="262"/>
        <end position="286"/>
    </location>
</feature>
<dbReference type="InterPro" id="IPR050818">
    <property type="entry name" value="KCNH_animal-type"/>
</dbReference>
<dbReference type="Pfam" id="PF00027">
    <property type="entry name" value="cNMP_binding"/>
    <property type="match status" value="1"/>
</dbReference>
<dbReference type="OrthoDB" id="432483at2759"/>
<feature type="transmembrane region" description="Helical" evidence="14">
    <location>
        <begin position="234"/>
        <end position="255"/>
    </location>
</feature>
<dbReference type="PANTHER" id="PTHR10217:SF548">
    <property type="entry name" value="GH12235P"/>
    <property type="match status" value="1"/>
</dbReference>
<keyword evidence="5 14" id="KW-0812">Transmembrane</keyword>
<evidence type="ECO:0000256" key="8">
    <source>
        <dbReference type="ARBA" id="ARBA00022958"/>
    </source>
</evidence>
<dbReference type="Gene3D" id="1.10.1200.260">
    <property type="match status" value="1"/>
</dbReference>
<dbReference type="EMBL" id="CACRXK020000118">
    <property type="protein sequence ID" value="CAB3978505.1"/>
    <property type="molecule type" value="Genomic_DNA"/>
</dbReference>
<dbReference type="InterPro" id="IPR000595">
    <property type="entry name" value="cNMP-bd_dom"/>
</dbReference>
<comment type="caution">
    <text evidence="15">The sequence shown here is derived from an EMBL/GenBank/DDBJ whole genome shotgun (WGS) entry which is preliminary data.</text>
</comment>
<feature type="region of interest" description="Disordered" evidence="13">
    <location>
        <begin position="515"/>
        <end position="579"/>
    </location>
</feature>
<dbReference type="InterPro" id="IPR018490">
    <property type="entry name" value="cNMP-bd_dom_sf"/>
</dbReference>
<evidence type="ECO:0000256" key="4">
    <source>
        <dbReference type="ARBA" id="ARBA00022538"/>
    </source>
</evidence>
<keyword evidence="2" id="KW-0813">Transport</keyword>
<organism evidence="15 16">
    <name type="scientific">Paramuricea clavata</name>
    <name type="common">Red gorgonian</name>
    <name type="synonym">Violescent sea-whip</name>
    <dbReference type="NCBI Taxonomy" id="317549"/>
    <lineage>
        <taxon>Eukaryota</taxon>
        <taxon>Metazoa</taxon>
        <taxon>Cnidaria</taxon>
        <taxon>Anthozoa</taxon>
        <taxon>Octocorallia</taxon>
        <taxon>Malacalcyonacea</taxon>
        <taxon>Plexauridae</taxon>
        <taxon>Paramuricea</taxon>
    </lineage>
</organism>
<keyword evidence="3" id="KW-1003">Cell membrane</keyword>
<dbReference type="InterPro" id="IPR005821">
    <property type="entry name" value="Ion_trans_dom"/>
</dbReference>
<evidence type="ECO:0000256" key="2">
    <source>
        <dbReference type="ARBA" id="ARBA00022448"/>
    </source>
</evidence>
<evidence type="ECO:0000256" key="1">
    <source>
        <dbReference type="ARBA" id="ARBA00004651"/>
    </source>
</evidence>
<evidence type="ECO:0000256" key="5">
    <source>
        <dbReference type="ARBA" id="ARBA00022692"/>
    </source>
</evidence>
<dbReference type="CDD" id="cd00038">
    <property type="entry name" value="CAP_ED"/>
    <property type="match status" value="1"/>
</dbReference>
<keyword evidence="6" id="KW-0631">Potassium channel</keyword>
<dbReference type="Gene3D" id="2.60.120.10">
    <property type="entry name" value="Jelly Rolls"/>
    <property type="match status" value="1"/>
</dbReference>
<keyword evidence="9 14" id="KW-1133">Transmembrane helix</keyword>
<evidence type="ECO:0000256" key="3">
    <source>
        <dbReference type="ARBA" id="ARBA00022475"/>
    </source>
</evidence>
<evidence type="ECO:0000256" key="14">
    <source>
        <dbReference type="SAM" id="Phobius"/>
    </source>
</evidence>
<evidence type="ECO:0000256" key="10">
    <source>
        <dbReference type="ARBA" id="ARBA00023065"/>
    </source>
</evidence>
<name>A0A6S7FGD6_PARCT</name>
<keyword evidence="16" id="KW-1185">Reference proteome</keyword>
<dbReference type="Proteomes" id="UP001152795">
    <property type="component" value="Unassembled WGS sequence"/>
</dbReference>
<keyword evidence="10" id="KW-0406">Ion transport</keyword>
<feature type="compositionally biased region" description="Polar residues" evidence="13">
    <location>
        <begin position="520"/>
        <end position="540"/>
    </location>
</feature>
<dbReference type="Gene3D" id="1.10.287.70">
    <property type="match status" value="1"/>
</dbReference>
<gene>
    <name evidence="15" type="ORF">PACLA_8A036881</name>
</gene>
<dbReference type="PRINTS" id="PR01463">
    <property type="entry name" value="EAGCHANLFMLY"/>
</dbReference>
<reference evidence="15" key="1">
    <citation type="submission" date="2020-04" db="EMBL/GenBank/DDBJ databases">
        <authorList>
            <person name="Alioto T."/>
            <person name="Alioto T."/>
            <person name="Gomez Garrido J."/>
        </authorList>
    </citation>
    <scope>NUCLEOTIDE SEQUENCE</scope>
    <source>
        <strain evidence="15">A484AB</strain>
    </source>
</reference>
<evidence type="ECO:0000256" key="12">
    <source>
        <dbReference type="ARBA" id="ARBA00023303"/>
    </source>
</evidence>
<dbReference type="InterPro" id="IPR003938">
    <property type="entry name" value="K_chnl_volt-dep_EAG/ELK/ERG"/>
</dbReference>
<dbReference type="GO" id="GO:0005886">
    <property type="term" value="C:plasma membrane"/>
    <property type="evidence" value="ECO:0007669"/>
    <property type="project" value="UniProtKB-SubCell"/>
</dbReference>
<protein>
    <submittedName>
        <fullName evidence="15">Potassium voltage-gated channel subfamily H member 6-like isoform X3</fullName>
    </submittedName>
</protein>
<keyword evidence="8" id="KW-0630">Potassium</keyword>
<dbReference type="SUPFAM" id="SSF51206">
    <property type="entry name" value="cAMP-binding domain-like"/>
    <property type="match status" value="1"/>
</dbReference>
<dbReference type="SMART" id="SM00100">
    <property type="entry name" value="cNMP"/>
    <property type="match status" value="1"/>
</dbReference>
<evidence type="ECO:0000313" key="15">
    <source>
        <dbReference type="EMBL" id="CAB3978505.1"/>
    </source>
</evidence>
<evidence type="ECO:0000256" key="7">
    <source>
        <dbReference type="ARBA" id="ARBA00022882"/>
    </source>
</evidence>
<keyword evidence="7" id="KW-0851">Voltage-gated channel</keyword>
<dbReference type="PRINTS" id="PR01470">
    <property type="entry name" value="ERGCHANNEL"/>
</dbReference>
<dbReference type="Pfam" id="PF00520">
    <property type="entry name" value="Ion_trans"/>
    <property type="match status" value="1"/>
</dbReference>
<dbReference type="GO" id="GO:0005242">
    <property type="term" value="F:inward rectifier potassium channel activity"/>
    <property type="evidence" value="ECO:0007669"/>
    <property type="project" value="TreeGrafter"/>
</dbReference>
<evidence type="ECO:0000256" key="13">
    <source>
        <dbReference type="SAM" id="MobiDB-lite"/>
    </source>
</evidence>
<dbReference type="PROSITE" id="PS50042">
    <property type="entry name" value="CNMP_BINDING_3"/>
    <property type="match status" value="1"/>
</dbReference>
<keyword evidence="11 14" id="KW-0472">Membrane</keyword>
<comment type="subcellular location">
    <subcellularLocation>
        <location evidence="1">Cell membrane</location>
        <topology evidence="1">Multi-pass membrane protein</topology>
    </subcellularLocation>
</comment>
<dbReference type="GO" id="GO:0042391">
    <property type="term" value="P:regulation of membrane potential"/>
    <property type="evidence" value="ECO:0007669"/>
    <property type="project" value="TreeGrafter"/>
</dbReference>
<evidence type="ECO:0000256" key="6">
    <source>
        <dbReference type="ARBA" id="ARBA00022826"/>
    </source>
</evidence>
<proteinExistence type="predicted"/>
<sequence>MSLSPTISYKAAEPTFHPWTVRHDSLTKAIWDWIVLLLVIYTAIEVPYNVAFILPMYKKVRLTNNALEIINLSVDIMFIVDVSINFRTTYVQGRSAKVVCDPKKIARHYLRSWFFVDFLSAIPFELFSLVSSKEEFTLISLLKTARLLRLVRVARKLDRYSEYGVAVVFLLMGLFTLTAHWLACIWYAIGRAQRADHPANWINILSRDLSGKSGVSSGNPNTTDEFDVSLTHCYLSAMYFTLSSLTSVGFGNVAANTNAEKAFAVCVMLVGALMFATIFGNLTAIIQRLYSTTSKYHKDLAIVREFINFYEIPSPLSDKLEDYTKNIWAQTKGVNVKKVLEFFPESLQTDVCYHLRQDLFNTVPAFKEADHSCLRSLAMKFRTSYCLPEQCVVRQGDPIQEMYFICSGTVEVVRDGKIILTLSKGDVISCDYKSLNHIPKANSDLIICTIAEIHSIDYEDLLECLRAYPEFGETFFERLEVSYSIQEYENVSEGLAAREHRFSNARHELSSFHKFSSSSNIKPQSNGATSIEIQETSFTRNYEPGKSSRKMEKRQNKTSLDGKDGNDDVGKEERSENIADRLSNIEGRLTELEKSITNNFNQIIQHIQRKEQ</sequence>
<dbReference type="AlphaFoldDB" id="A0A6S7FGD6"/>
<dbReference type="PANTHER" id="PTHR10217">
    <property type="entry name" value="VOLTAGE AND LIGAND GATED POTASSIUM CHANNEL"/>
    <property type="match status" value="1"/>
</dbReference>
<evidence type="ECO:0000256" key="9">
    <source>
        <dbReference type="ARBA" id="ARBA00022989"/>
    </source>
</evidence>
<keyword evidence="4" id="KW-0633">Potassium transport</keyword>
<dbReference type="InterPro" id="IPR014710">
    <property type="entry name" value="RmlC-like_jellyroll"/>
</dbReference>
<feature type="transmembrane region" description="Helical" evidence="14">
    <location>
        <begin position="163"/>
        <end position="189"/>
    </location>
</feature>
<feature type="transmembrane region" description="Helical" evidence="14">
    <location>
        <begin position="33"/>
        <end position="54"/>
    </location>
</feature>
<evidence type="ECO:0000256" key="11">
    <source>
        <dbReference type="ARBA" id="ARBA00023136"/>
    </source>
</evidence>
<feature type="compositionally biased region" description="Basic and acidic residues" evidence="13">
    <location>
        <begin position="549"/>
        <end position="579"/>
    </location>
</feature>
<dbReference type="GO" id="GO:0034702">
    <property type="term" value="C:monoatomic ion channel complex"/>
    <property type="evidence" value="ECO:0007669"/>
    <property type="project" value="UniProtKB-KW"/>
</dbReference>
<dbReference type="SUPFAM" id="SSF81324">
    <property type="entry name" value="Voltage-gated potassium channels"/>
    <property type="match status" value="1"/>
</dbReference>
<evidence type="ECO:0000313" key="16">
    <source>
        <dbReference type="Proteomes" id="UP001152795"/>
    </source>
</evidence>